<dbReference type="AlphaFoldDB" id="A0A9D1SRJ7"/>
<sequence>MINRTNNISFKRAIGLPSIYNMKPENMAKLDTTINVCNSFFPNNDVIFGADSNGELVYEVRKTFPLLNLMHPKVLENIKNIKIEDLSNLVLMAAAMKDAHNKLWNLKEPFLRQKTDNIDNMDDLEIAYEVRDAVMDFNDLHPEDEN</sequence>
<evidence type="ECO:0000313" key="2">
    <source>
        <dbReference type="Proteomes" id="UP000886748"/>
    </source>
</evidence>
<accession>A0A9D1SRJ7</accession>
<name>A0A9D1SRJ7_9CLOT</name>
<reference evidence="1" key="1">
    <citation type="submission" date="2020-10" db="EMBL/GenBank/DDBJ databases">
        <authorList>
            <person name="Gilroy R."/>
        </authorList>
    </citation>
    <scope>NUCLEOTIDE SEQUENCE</scope>
    <source>
        <strain evidence="1">CHK154-7741</strain>
    </source>
</reference>
<evidence type="ECO:0000313" key="1">
    <source>
        <dbReference type="EMBL" id="HIU92201.1"/>
    </source>
</evidence>
<protein>
    <submittedName>
        <fullName evidence="1">Uncharacterized protein</fullName>
    </submittedName>
</protein>
<gene>
    <name evidence="1" type="ORF">IAD26_03590</name>
</gene>
<reference evidence="1" key="2">
    <citation type="journal article" date="2021" name="PeerJ">
        <title>Extensive microbial diversity within the chicken gut microbiome revealed by metagenomics and culture.</title>
        <authorList>
            <person name="Gilroy R."/>
            <person name="Ravi A."/>
            <person name="Getino M."/>
            <person name="Pursley I."/>
            <person name="Horton D.L."/>
            <person name="Alikhan N.F."/>
            <person name="Baker D."/>
            <person name="Gharbi K."/>
            <person name="Hall N."/>
            <person name="Watson M."/>
            <person name="Adriaenssens E.M."/>
            <person name="Foster-Nyarko E."/>
            <person name="Jarju S."/>
            <person name="Secka A."/>
            <person name="Antonio M."/>
            <person name="Oren A."/>
            <person name="Chaudhuri R.R."/>
            <person name="La Ragione R."/>
            <person name="Hildebrand F."/>
            <person name="Pallen M.J."/>
        </authorList>
    </citation>
    <scope>NUCLEOTIDE SEQUENCE</scope>
    <source>
        <strain evidence="1">CHK154-7741</strain>
    </source>
</reference>
<proteinExistence type="predicted"/>
<organism evidence="1 2">
    <name type="scientific">Candidatus Limenecus avicola</name>
    <dbReference type="NCBI Taxonomy" id="2840847"/>
    <lineage>
        <taxon>Bacteria</taxon>
        <taxon>Bacillati</taxon>
        <taxon>Bacillota</taxon>
        <taxon>Clostridia</taxon>
        <taxon>Eubacteriales</taxon>
        <taxon>Clostridiaceae</taxon>
        <taxon>Clostridiaceae incertae sedis</taxon>
        <taxon>Candidatus Limenecus</taxon>
    </lineage>
</organism>
<dbReference type="Proteomes" id="UP000886748">
    <property type="component" value="Unassembled WGS sequence"/>
</dbReference>
<comment type="caution">
    <text evidence="1">The sequence shown here is derived from an EMBL/GenBank/DDBJ whole genome shotgun (WGS) entry which is preliminary data.</text>
</comment>
<dbReference type="EMBL" id="DVOD01000026">
    <property type="protein sequence ID" value="HIU92201.1"/>
    <property type="molecule type" value="Genomic_DNA"/>
</dbReference>